<dbReference type="PANTHER" id="PTHR47234">
    <property type="match status" value="1"/>
</dbReference>
<dbReference type="Gene3D" id="2.170.130.10">
    <property type="entry name" value="TonB-dependent receptor, plug domain"/>
    <property type="match status" value="1"/>
</dbReference>
<sequence>MTRDSKYASGRNFVCEIFSASERLLEVENTMNMIKNKRRLLLVSTVGAGLVLGQAQLAHAAQSAAVSSHKAHKRTAKKTTVAARNQATTAPAASAAPLVRPAAQGAGVRSISASNDTFAPVSGRGARGGSENIVVTGSALSTSNNANANPVQIVTSKQILQTGATTVGDYLQRLPSVGSSGTYNSQTNGTGGSSCVDLRNLGQNRTLVLIDGKRTTLNGNNSCVDLNTINVYQVQSIEILKDGGSELYGADAVAGVINIKMRHDLNDANITVRGGITDVGDGQTGQISGYKGWNFDHGKGNVTLFGSYMTKSGIMQRNRAWSRNVQINDPTDASDLLYGSSIPTTGKYFTDSGTYIPNASGTGYHTATSADRYNYGSQQSLTNSLQNSTLSFDAHYDVNSHFTPYANFQYSHRTSSTTLAPEPMTGSIYPSNLPSSLVIPADAPYNTFGEDVLMYKRYGEWGNRRTETATDTYTAIAGAKGEITHGWMYDLSYTYGWNQVTSQMSGVGNYAKLLQEYGLQQVDPTDSSSALVYNPSVCQASAGCVLSDPFKPLSSAAAAYSNYTSHDHYYYQLRDLNLRMHNNHVATMPWKGGGDLGFALGMEHRGEQLAYHPDAVVASGDTLTNSASYTGGGFNVTEGYLEGKATLLRDVFLAKDLTIDAQGRYSSYSTFGGTKNWKASINWAPIRDIRFRATIGSSYRQPNVYELYSGGSLGYASATDPCAQASSYGSLSANVVANCAKQGINTSTFVAANSGQVPTLYGGNASLKPETGRTYTIGTVITPRWVPGLSASVEYWHYTIKNMISYLSSQYILDQCYTGASTNYCDNITRVSSTSQLNSVTDYYANIGGLRTSGIDFDLDYRIRVTPKDVVTLGNNFQQLISYLQQNEPGGQWYNYAGRLMYQSGTGQPRVRDYATVNWQHGNWGVTYMMKYTGGMVWNNGSQDLSTALGYGRYKTPGVFSHDLTIDYRLNKWTFQAGVNNLFDKQPPFVADASTNSAAGLYGDLYYGRYVFLQAGVNF</sequence>
<dbReference type="PROSITE" id="PS52016">
    <property type="entry name" value="TONB_DEPENDENT_REC_3"/>
    <property type="match status" value="1"/>
</dbReference>
<dbReference type="eggNOG" id="COG1629">
    <property type="taxonomic scope" value="Bacteria"/>
</dbReference>
<reference evidence="13 14" key="2">
    <citation type="journal article" date="2014" name="PLoS ONE">
        <title>Evolution of mitochondria reconstructed from the energy metabolism of living bacteria.</title>
        <authorList>
            <person name="Degli Esposti M."/>
            <person name="Chouaia B."/>
            <person name="Comandatore F."/>
            <person name="Crotti E."/>
            <person name="Sassera D."/>
            <person name="Lievens P.M."/>
            <person name="Daffonchio D."/>
            <person name="Bandi C."/>
        </authorList>
    </citation>
    <scope>NUCLEOTIDE SEQUENCE [LARGE SCALE GENOMIC DNA]</scope>
    <source>
        <strain evidence="13 14">SF2.1</strain>
    </source>
</reference>
<dbReference type="Gene3D" id="2.40.170.20">
    <property type="entry name" value="TonB-dependent receptor, beta-barrel domain"/>
    <property type="match status" value="1"/>
</dbReference>
<reference evidence="13 14" key="1">
    <citation type="journal article" date="2014" name="Genome Biol. Evol.">
        <title>Acetic acid bacteria genomes reveal functional traits for adaptation to life in insect guts.</title>
        <authorList>
            <person name="Chouaia B."/>
            <person name="Gaiarsa S."/>
            <person name="Crotti E."/>
            <person name="Comandatore F."/>
            <person name="Degli Esposti M."/>
            <person name="Ricci I."/>
            <person name="Alma A."/>
            <person name="Favia G."/>
            <person name="Bandi C."/>
            <person name="Daffonchio D."/>
        </authorList>
    </citation>
    <scope>NUCLEOTIDE SEQUENCE [LARGE SCALE GENOMIC DNA]</scope>
    <source>
        <strain evidence="13 14">SF2.1</strain>
    </source>
</reference>
<evidence type="ECO:0000256" key="2">
    <source>
        <dbReference type="ARBA" id="ARBA00022448"/>
    </source>
</evidence>
<dbReference type="InterPro" id="IPR012910">
    <property type="entry name" value="Plug_dom"/>
</dbReference>
<dbReference type="Proteomes" id="UP000027583">
    <property type="component" value="Unassembled WGS sequence"/>
</dbReference>
<feature type="domain" description="TonB-dependent receptor-like beta-barrel" evidence="11">
    <location>
        <begin position="470"/>
        <end position="982"/>
    </location>
</feature>
<feature type="region of interest" description="Disordered" evidence="10">
    <location>
        <begin position="66"/>
        <end position="94"/>
    </location>
</feature>
<evidence type="ECO:0000256" key="1">
    <source>
        <dbReference type="ARBA" id="ARBA00004571"/>
    </source>
</evidence>
<name>A0A060QAX9_9PROT</name>
<dbReference type="GO" id="GO:0009279">
    <property type="term" value="C:cell outer membrane"/>
    <property type="evidence" value="ECO:0007669"/>
    <property type="project" value="UniProtKB-SubCell"/>
</dbReference>
<evidence type="ECO:0000256" key="10">
    <source>
        <dbReference type="SAM" id="MobiDB-lite"/>
    </source>
</evidence>
<feature type="domain" description="TonB-dependent receptor plug" evidence="12">
    <location>
        <begin position="147"/>
        <end position="256"/>
    </location>
</feature>
<comment type="similarity">
    <text evidence="8 9">Belongs to the TonB-dependent receptor family.</text>
</comment>
<dbReference type="Pfam" id="PF07715">
    <property type="entry name" value="Plug"/>
    <property type="match status" value="1"/>
</dbReference>
<protein>
    <submittedName>
        <fullName evidence="13">TonB-dependent receptor</fullName>
    </submittedName>
</protein>
<keyword evidence="5 9" id="KW-0798">TonB box</keyword>
<evidence type="ECO:0000259" key="12">
    <source>
        <dbReference type="Pfam" id="PF07715"/>
    </source>
</evidence>
<keyword evidence="6 8" id="KW-0472">Membrane</keyword>
<dbReference type="EMBL" id="CBLX010000003">
    <property type="protein sequence ID" value="CDG38259.1"/>
    <property type="molecule type" value="Genomic_DNA"/>
</dbReference>
<proteinExistence type="inferred from homology"/>
<dbReference type="Pfam" id="PF00593">
    <property type="entry name" value="TonB_dep_Rec_b-barrel"/>
    <property type="match status" value="1"/>
</dbReference>
<feature type="compositionally biased region" description="Low complexity" evidence="10">
    <location>
        <begin position="78"/>
        <end position="94"/>
    </location>
</feature>
<dbReference type="InterPro" id="IPR039426">
    <property type="entry name" value="TonB-dep_rcpt-like"/>
</dbReference>
<comment type="subcellular location">
    <subcellularLocation>
        <location evidence="1 8">Cell outer membrane</location>
        <topology evidence="1 8">Multi-pass membrane protein</topology>
    </subcellularLocation>
</comment>
<accession>A0A060QAX9</accession>
<organism evidence="13 14">
    <name type="scientific">Asaia bogorensis</name>
    <dbReference type="NCBI Taxonomy" id="91915"/>
    <lineage>
        <taxon>Bacteria</taxon>
        <taxon>Pseudomonadati</taxon>
        <taxon>Pseudomonadota</taxon>
        <taxon>Alphaproteobacteria</taxon>
        <taxon>Acetobacterales</taxon>
        <taxon>Acetobacteraceae</taxon>
        <taxon>Asaia</taxon>
    </lineage>
</organism>
<dbReference type="PANTHER" id="PTHR47234:SF2">
    <property type="entry name" value="TONB-DEPENDENT RECEPTOR"/>
    <property type="match status" value="1"/>
</dbReference>
<keyword evidence="7 8" id="KW-0998">Cell outer membrane</keyword>
<dbReference type="InterPro" id="IPR000531">
    <property type="entry name" value="Beta-barrel_TonB"/>
</dbReference>
<evidence type="ECO:0000256" key="9">
    <source>
        <dbReference type="RuleBase" id="RU003357"/>
    </source>
</evidence>
<evidence type="ECO:0000313" key="13">
    <source>
        <dbReference type="EMBL" id="CDG38259.1"/>
    </source>
</evidence>
<dbReference type="SUPFAM" id="SSF56935">
    <property type="entry name" value="Porins"/>
    <property type="match status" value="1"/>
</dbReference>
<keyword evidence="4 8" id="KW-0812">Transmembrane</keyword>
<dbReference type="AlphaFoldDB" id="A0A060QAX9"/>
<evidence type="ECO:0000256" key="4">
    <source>
        <dbReference type="ARBA" id="ARBA00022692"/>
    </source>
</evidence>
<dbReference type="eggNOG" id="COG4206">
    <property type="taxonomic scope" value="Bacteria"/>
</dbReference>
<comment type="caution">
    <text evidence="13">The sequence shown here is derived from an EMBL/GenBank/DDBJ whole genome shotgun (WGS) entry which is preliminary data.</text>
</comment>
<gene>
    <name evidence="13" type="ORF">ASAP_0214</name>
</gene>
<evidence type="ECO:0000256" key="3">
    <source>
        <dbReference type="ARBA" id="ARBA00022452"/>
    </source>
</evidence>
<evidence type="ECO:0000256" key="5">
    <source>
        <dbReference type="ARBA" id="ARBA00023077"/>
    </source>
</evidence>
<keyword evidence="3 8" id="KW-1134">Transmembrane beta strand</keyword>
<evidence type="ECO:0000256" key="8">
    <source>
        <dbReference type="PROSITE-ProRule" id="PRU01360"/>
    </source>
</evidence>
<evidence type="ECO:0000259" key="11">
    <source>
        <dbReference type="Pfam" id="PF00593"/>
    </source>
</evidence>
<keyword evidence="2 8" id="KW-0813">Transport</keyword>
<keyword evidence="13" id="KW-0675">Receptor</keyword>
<evidence type="ECO:0000256" key="7">
    <source>
        <dbReference type="ARBA" id="ARBA00023237"/>
    </source>
</evidence>
<dbReference type="InterPro" id="IPR036942">
    <property type="entry name" value="Beta-barrel_TonB_sf"/>
</dbReference>
<dbReference type="InterPro" id="IPR037066">
    <property type="entry name" value="Plug_dom_sf"/>
</dbReference>
<evidence type="ECO:0000256" key="6">
    <source>
        <dbReference type="ARBA" id="ARBA00023136"/>
    </source>
</evidence>
<evidence type="ECO:0000313" key="14">
    <source>
        <dbReference type="Proteomes" id="UP000027583"/>
    </source>
</evidence>